<evidence type="ECO:0000313" key="3">
    <source>
        <dbReference type="Proteomes" id="UP001183410"/>
    </source>
</evidence>
<accession>A0ABU2JKL3</accession>
<reference evidence="3" key="1">
    <citation type="submission" date="2023-07" db="EMBL/GenBank/DDBJ databases">
        <title>30 novel species of actinomycetes from the DSMZ collection.</title>
        <authorList>
            <person name="Nouioui I."/>
        </authorList>
    </citation>
    <scope>NUCLEOTIDE SEQUENCE [LARGE SCALE GENOMIC DNA]</scope>
    <source>
        <strain evidence="3">DSM 44915</strain>
    </source>
</reference>
<dbReference type="Proteomes" id="UP001183410">
    <property type="component" value="Unassembled WGS sequence"/>
</dbReference>
<comment type="caution">
    <text evidence="2">The sequence shown here is derived from an EMBL/GenBank/DDBJ whole genome shotgun (WGS) entry which is preliminary data.</text>
</comment>
<proteinExistence type="predicted"/>
<evidence type="ECO:0000256" key="1">
    <source>
        <dbReference type="SAM" id="MobiDB-lite"/>
    </source>
</evidence>
<evidence type="ECO:0000313" key="2">
    <source>
        <dbReference type="EMBL" id="MDT0265525.1"/>
    </source>
</evidence>
<feature type="compositionally biased region" description="Pro residues" evidence="1">
    <location>
        <begin position="62"/>
        <end position="73"/>
    </location>
</feature>
<dbReference type="EMBL" id="JAVREO010000002">
    <property type="protein sequence ID" value="MDT0265525.1"/>
    <property type="molecule type" value="Genomic_DNA"/>
</dbReference>
<keyword evidence="3" id="KW-1185">Reference proteome</keyword>
<dbReference type="RefSeq" id="WP_311664918.1">
    <property type="nucleotide sequence ID" value="NZ_JAVREO010000002.1"/>
</dbReference>
<gene>
    <name evidence="2" type="ORF">RM844_04375</name>
</gene>
<organism evidence="2 3">
    <name type="scientific">Streptomyces chisholmiae</name>
    <dbReference type="NCBI Taxonomy" id="3075540"/>
    <lineage>
        <taxon>Bacteria</taxon>
        <taxon>Bacillati</taxon>
        <taxon>Actinomycetota</taxon>
        <taxon>Actinomycetes</taxon>
        <taxon>Kitasatosporales</taxon>
        <taxon>Streptomycetaceae</taxon>
        <taxon>Streptomyces</taxon>
    </lineage>
</organism>
<protein>
    <submittedName>
        <fullName evidence="2">Uncharacterized protein</fullName>
    </submittedName>
</protein>
<name>A0ABU2JKL3_9ACTN</name>
<feature type="region of interest" description="Disordered" evidence="1">
    <location>
        <begin position="53"/>
        <end position="76"/>
    </location>
</feature>
<sequence length="152" mass="16269">MRPASFQEFARDRYPAVGGVREVEPWSEGTARPFGLLVTFDSGVRLWQAVTAQPAATAEPASGPPPAPVPQPELPAGRMTPVAIERFLVAAVANAGRAEMARVWGYSDREPPASTPGLAVEFHSGARIFAPFVHLAGPQQQRGPAYELPQEV</sequence>